<comment type="caution">
    <text evidence="3">The sequence shown here is derived from an EMBL/GenBank/DDBJ whole genome shotgun (WGS) entry which is preliminary data.</text>
</comment>
<dbReference type="STRING" id="405444.ABB26_05135"/>
<proteinExistence type="predicted"/>
<dbReference type="SMART" id="SM00530">
    <property type="entry name" value="HTH_XRE"/>
    <property type="match status" value="1"/>
</dbReference>
<protein>
    <recommendedName>
        <fullName evidence="2">HTH cro/C1-type domain-containing protein</fullName>
    </recommendedName>
</protein>
<dbReference type="SUPFAM" id="SSF47413">
    <property type="entry name" value="lambda repressor-like DNA-binding domains"/>
    <property type="match status" value="1"/>
</dbReference>
<evidence type="ECO:0000313" key="3">
    <source>
        <dbReference type="EMBL" id="KRG65190.1"/>
    </source>
</evidence>
<feature type="compositionally biased region" description="Low complexity" evidence="1">
    <location>
        <begin position="177"/>
        <end position="191"/>
    </location>
</feature>
<dbReference type="InterPro" id="IPR010982">
    <property type="entry name" value="Lambda_DNA-bd_dom_sf"/>
</dbReference>
<dbReference type="PATRIC" id="fig|405444.3.peg.3737"/>
<dbReference type="EMBL" id="LDJI01000009">
    <property type="protein sequence ID" value="KRG65190.1"/>
    <property type="molecule type" value="Genomic_DNA"/>
</dbReference>
<dbReference type="InterPro" id="IPR001387">
    <property type="entry name" value="Cro/C1-type_HTH"/>
</dbReference>
<reference evidence="3 4" key="1">
    <citation type="submission" date="2015-05" db="EMBL/GenBank/DDBJ databases">
        <title>Genome sequencing and analysis of members of genus Stenotrophomonas.</title>
        <authorList>
            <person name="Patil P.P."/>
            <person name="Midha S."/>
            <person name="Patil P.B."/>
        </authorList>
    </citation>
    <scope>NUCLEOTIDE SEQUENCE [LARGE SCALE GENOMIC DNA]</scope>
    <source>
        <strain evidence="3 4">DSM 18929</strain>
    </source>
</reference>
<feature type="domain" description="HTH cro/C1-type" evidence="2">
    <location>
        <begin position="18"/>
        <end position="72"/>
    </location>
</feature>
<dbReference type="RefSeq" id="WP_083490693.1">
    <property type="nucleotide sequence ID" value="NZ_LDJI01000009.1"/>
</dbReference>
<sequence>MVAPVSPDPEKAQISELLKKLIRERGYTHQSFSDAIGVSPGLVSQWATNRGAVPAERAMKVATLLGTKPEIISPIWRELREQFVASQPLRLDAATITAAVRLASGAGTGVGLSHFELETEDDAELFALAIAEVLDDQIIEASDSDVQRFARKLKSRKEGDDGQVGAAGSNGGTDSSAGQAKAGNAKRAAAGRQRKRA</sequence>
<name>A0A0R0C809_9GAMM</name>
<dbReference type="Pfam" id="PF01381">
    <property type="entry name" value="HTH_3"/>
    <property type="match status" value="1"/>
</dbReference>
<accession>A0A0R0C809</accession>
<gene>
    <name evidence="3" type="ORF">ABB26_05135</name>
</gene>
<dbReference type="AlphaFoldDB" id="A0A0R0C809"/>
<organism evidence="3 4">
    <name type="scientific">Stenotrophomonas humi</name>
    <dbReference type="NCBI Taxonomy" id="405444"/>
    <lineage>
        <taxon>Bacteria</taxon>
        <taxon>Pseudomonadati</taxon>
        <taxon>Pseudomonadota</taxon>
        <taxon>Gammaproteobacteria</taxon>
        <taxon>Lysobacterales</taxon>
        <taxon>Lysobacteraceae</taxon>
        <taxon>Stenotrophomonas</taxon>
    </lineage>
</organism>
<evidence type="ECO:0000313" key="4">
    <source>
        <dbReference type="Proteomes" id="UP000050864"/>
    </source>
</evidence>
<keyword evidence="4" id="KW-1185">Reference proteome</keyword>
<evidence type="ECO:0000259" key="2">
    <source>
        <dbReference type="PROSITE" id="PS50943"/>
    </source>
</evidence>
<dbReference type="Gene3D" id="1.10.260.40">
    <property type="entry name" value="lambda repressor-like DNA-binding domains"/>
    <property type="match status" value="1"/>
</dbReference>
<dbReference type="CDD" id="cd00093">
    <property type="entry name" value="HTH_XRE"/>
    <property type="match status" value="1"/>
</dbReference>
<dbReference type="Proteomes" id="UP000050864">
    <property type="component" value="Unassembled WGS sequence"/>
</dbReference>
<dbReference type="GO" id="GO:0003677">
    <property type="term" value="F:DNA binding"/>
    <property type="evidence" value="ECO:0007669"/>
    <property type="project" value="InterPro"/>
</dbReference>
<feature type="region of interest" description="Disordered" evidence="1">
    <location>
        <begin position="152"/>
        <end position="197"/>
    </location>
</feature>
<dbReference type="PROSITE" id="PS50943">
    <property type="entry name" value="HTH_CROC1"/>
    <property type="match status" value="1"/>
</dbReference>
<evidence type="ECO:0000256" key="1">
    <source>
        <dbReference type="SAM" id="MobiDB-lite"/>
    </source>
</evidence>